<evidence type="ECO:0000313" key="2">
    <source>
        <dbReference type="EMBL" id="GCD96907.1"/>
    </source>
</evidence>
<gene>
    <name evidence="2" type="ORF">EHYA_04594</name>
</gene>
<dbReference type="AlphaFoldDB" id="A0A401YQR5"/>
<dbReference type="Proteomes" id="UP000286931">
    <property type="component" value="Unassembled WGS sequence"/>
</dbReference>
<evidence type="ECO:0000256" key="1">
    <source>
        <dbReference type="SAM" id="Phobius"/>
    </source>
</evidence>
<reference evidence="2 3" key="1">
    <citation type="submission" date="2018-12" db="EMBL/GenBank/DDBJ databases">
        <title>Draft genome sequence of Embleya hyalina NBRC 13850T.</title>
        <authorList>
            <person name="Komaki H."/>
            <person name="Hosoyama A."/>
            <person name="Kimura A."/>
            <person name="Ichikawa N."/>
            <person name="Tamura T."/>
        </authorList>
    </citation>
    <scope>NUCLEOTIDE SEQUENCE [LARGE SCALE GENOMIC DNA]</scope>
    <source>
        <strain evidence="2 3">NBRC 13850</strain>
    </source>
</reference>
<name>A0A401YQR5_9ACTN</name>
<accession>A0A401YQR5</accession>
<keyword evidence="1" id="KW-1133">Transmembrane helix</keyword>
<dbReference type="EMBL" id="BIFH01000022">
    <property type="protein sequence ID" value="GCD96907.1"/>
    <property type="molecule type" value="Genomic_DNA"/>
</dbReference>
<organism evidence="2 3">
    <name type="scientific">Embleya hyalina</name>
    <dbReference type="NCBI Taxonomy" id="516124"/>
    <lineage>
        <taxon>Bacteria</taxon>
        <taxon>Bacillati</taxon>
        <taxon>Actinomycetota</taxon>
        <taxon>Actinomycetes</taxon>
        <taxon>Kitasatosporales</taxon>
        <taxon>Streptomycetaceae</taxon>
        <taxon>Embleya</taxon>
    </lineage>
</organism>
<protein>
    <submittedName>
        <fullName evidence="2">Uncharacterized protein</fullName>
    </submittedName>
</protein>
<feature type="transmembrane region" description="Helical" evidence="1">
    <location>
        <begin position="129"/>
        <end position="150"/>
    </location>
</feature>
<dbReference type="OrthoDB" id="4193796at2"/>
<evidence type="ECO:0000313" key="3">
    <source>
        <dbReference type="Proteomes" id="UP000286931"/>
    </source>
</evidence>
<keyword evidence="3" id="KW-1185">Reference proteome</keyword>
<sequence length="155" mass="17336">METPAYHPFPSGEHRIDPFDVSIGATQFVLLSRGIMSYAHTAHPPDTPGFRWADVVEAIPLGYTILRRAQKIAVIRDGAVLRTWPKVVDRAEADDVRTRTWLDTACGYVVFDDRRYESEGFDREDHDGALARAVAVSAMGCGALLLYVYAAQDWH</sequence>
<proteinExistence type="predicted"/>
<dbReference type="RefSeq" id="WP_126638933.1">
    <property type="nucleotide sequence ID" value="NZ_BIFH01000022.1"/>
</dbReference>
<comment type="caution">
    <text evidence="2">The sequence shown here is derived from an EMBL/GenBank/DDBJ whole genome shotgun (WGS) entry which is preliminary data.</text>
</comment>
<keyword evidence="1" id="KW-0472">Membrane</keyword>
<keyword evidence="1" id="KW-0812">Transmembrane</keyword>